<evidence type="ECO:0000259" key="2">
    <source>
        <dbReference type="Pfam" id="PF01266"/>
    </source>
</evidence>
<keyword evidence="4" id="KW-1185">Reference proteome</keyword>
<organism evidence="3 4">
    <name type="scientific">Tepidiphilus thermophilus</name>
    <dbReference type="NCBI Taxonomy" id="876478"/>
    <lineage>
        <taxon>Bacteria</taxon>
        <taxon>Pseudomonadati</taxon>
        <taxon>Pseudomonadota</taxon>
        <taxon>Hydrogenophilia</taxon>
        <taxon>Hydrogenophilales</taxon>
        <taxon>Hydrogenophilaceae</taxon>
        <taxon>Tepidiphilus</taxon>
    </lineage>
</organism>
<dbReference type="EMBL" id="CYHH01000002">
    <property type="protein sequence ID" value="CUB05626.1"/>
    <property type="molecule type" value="Genomic_DNA"/>
</dbReference>
<name>A0A0K6IRA1_9PROT</name>
<evidence type="ECO:0000313" key="3">
    <source>
        <dbReference type="EMBL" id="CUB05626.1"/>
    </source>
</evidence>
<feature type="domain" description="FAD dependent oxidoreductase" evidence="2">
    <location>
        <begin position="2"/>
        <end position="247"/>
    </location>
</feature>
<dbReference type="Gene3D" id="3.50.50.60">
    <property type="entry name" value="FAD/NAD(P)-binding domain"/>
    <property type="match status" value="1"/>
</dbReference>
<reference evidence="4" key="1">
    <citation type="submission" date="2015-08" db="EMBL/GenBank/DDBJ databases">
        <authorList>
            <person name="Babu N.S."/>
            <person name="Beckwith C.J."/>
            <person name="Beseler K.G."/>
            <person name="Brison A."/>
            <person name="Carone J.V."/>
            <person name="Caskin T.P."/>
            <person name="Diamond M."/>
            <person name="Durham M.E."/>
            <person name="Foxe J.M."/>
            <person name="Go M."/>
            <person name="Henderson B.A."/>
            <person name="Jones I.B."/>
            <person name="McGettigan J.A."/>
            <person name="Micheletti S.J."/>
            <person name="Nasrallah M.E."/>
            <person name="Ortiz D."/>
            <person name="Piller C.R."/>
            <person name="Privatt S.R."/>
            <person name="Schneider S.L."/>
            <person name="Sharp S."/>
            <person name="Smith T.C."/>
            <person name="Stanton J.D."/>
            <person name="Ullery H.E."/>
            <person name="Wilson R.J."/>
            <person name="Serrano M.G."/>
            <person name="Buck G."/>
            <person name="Lee V."/>
            <person name="Wang Y."/>
            <person name="Carvalho R."/>
            <person name="Voegtly L."/>
            <person name="Shi R."/>
            <person name="Duckworth R."/>
            <person name="Johnson A."/>
            <person name="Loviza R."/>
            <person name="Walstead R."/>
            <person name="Shah Z."/>
            <person name="Kiflezghi M."/>
            <person name="Wade K."/>
            <person name="Ball S.L."/>
            <person name="Bradley K.W."/>
            <person name="Asai D.J."/>
            <person name="Bowman C.A."/>
            <person name="Russell D.A."/>
            <person name="Pope W.H."/>
            <person name="Jacobs-Sera D."/>
            <person name="Hendrix R.W."/>
            <person name="Hatfull G.F."/>
        </authorList>
    </citation>
    <scope>NUCLEOTIDE SEQUENCE [LARGE SCALE GENOMIC DNA]</scope>
    <source>
        <strain evidence="4">JCM 19170</strain>
    </source>
</reference>
<accession>A0A0K6IRA1</accession>
<dbReference type="Pfam" id="PF01266">
    <property type="entry name" value="DAO"/>
    <property type="match status" value="1"/>
</dbReference>
<gene>
    <name evidence="3" type="ORF">Ga0061068_10270</name>
</gene>
<dbReference type="RefSeq" id="WP_055422798.1">
    <property type="nucleotide sequence ID" value="NZ_CYHH01000002.1"/>
</dbReference>
<dbReference type="PRINTS" id="PR00419">
    <property type="entry name" value="ADXRDTASE"/>
</dbReference>
<dbReference type="SUPFAM" id="SSF51905">
    <property type="entry name" value="FAD/NAD(P)-binding domain"/>
    <property type="match status" value="1"/>
</dbReference>
<dbReference type="InterPro" id="IPR036188">
    <property type="entry name" value="FAD/NAD-bd_sf"/>
</dbReference>
<dbReference type="InterPro" id="IPR050464">
    <property type="entry name" value="Zeta_carotene_desat/Oxidored"/>
</dbReference>
<keyword evidence="1" id="KW-0560">Oxidoreductase</keyword>
<protein>
    <submittedName>
        <fullName evidence="3">FAD dependent oxidoreductase</fullName>
    </submittedName>
</protein>
<dbReference type="GO" id="GO:0016491">
    <property type="term" value="F:oxidoreductase activity"/>
    <property type="evidence" value="ECO:0007669"/>
    <property type="project" value="UniProtKB-KW"/>
</dbReference>
<dbReference type="InterPro" id="IPR006076">
    <property type="entry name" value="FAD-dep_OxRdtase"/>
</dbReference>
<evidence type="ECO:0000256" key="1">
    <source>
        <dbReference type="ARBA" id="ARBA00023002"/>
    </source>
</evidence>
<evidence type="ECO:0000313" key="4">
    <source>
        <dbReference type="Proteomes" id="UP000182108"/>
    </source>
</evidence>
<proteinExistence type="predicted"/>
<sequence>MRVAVVGAGVAGLVCALRLAEAGVRVAVFERSPRLGTGISCLSAEILPLWGASPHLFACARRLGLSPRHLKTSTPGWTVVGAGSLTLRTRWSGLEVWGEPEGTLSSRERRATSRALRRLLRAGRHGGSALPDLPLAQTALPWGDEAALHLLWRPLCRLLCLAPAEETPLPRFARLLAAALGARAHRQWFRLPDSFVEWFAVPLARALGRRGGEVAIAAPVQSLEPAEGGWRLPQTDVRHFDHVVLAVPPRDAASLLRGIAGLEALVARLSNWPEIRLWSAITPHTTHGWCFTPEADAWQAPAGGGRTALACLAPPGPERLLPLGEETLAAPWCDERFPLPAPSPPPLHPFPGLWLAGGWMAPEPTLPGAESAAASGWRTAGAILRPATAAG</sequence>
<dbReference type="AlphaFoldDB" id="A0A0K6IRA1"/>
<dbReference type="Proteomes" id="UP000182108">
    <property type="component" value="Unassembled WGS sequence"/>
</dbReference>
<dbReference type="PANTHER" id="PTHR42923">
    <property type="entry name" value="PROTOPORPHYRINOGEN OXIDASE"/>
    <property type="match status" value="1"/>
</dbReference>
<dbReference type="OrthoDB" id="5298701at2"/>